<evidence type="ECO:0000256" key="1">
    <source>
        <dbReference type="SAM" id="MobiDB-lite"/>
    </source>
</evidence>
<keyword evidence="4" id="KW-1185">Reference proteome</keyword>
<feature type="compositionally biased region" description="Basic residues" evidence="1">
    <location>
        <begin position="50"/>
        <end position="60"/>
    </location>
</feature>
<name>A0AAV7HGX5_DENCH</name>
<accession>A0AAV7HGX5</accession>
<evidence type="ECO:0000313" key="4">
    <source>
        <dbReference type="Proteomes" id="UP000775213"/>
    </source>
</evidence>
<organism evidence="2 4">
    <name type="scientific">Dendrobium chrysotoxum</name>
    <name type="common">Orchid</name>
    <dbReference type="NCBI Taxonomy" id="161865"/>
    <lineage>
        <taxon>Eukaryota</taxon>
        <taxon>Viridiplantae</taxon>
        <taxon>Streptophyta</taxon>
        <taxon>Embryophyta</taxon>
        <taxon>Tracheophyta</taxon>
        <taxon>Spermatophyta</taxon>
        <taxon>Magnoliopsida</taxon>
        <taxon>Liliopsida</taxon>
        <taxon>Asparagales</taxon>
        <taxon>Orchidaceae</taxon>
        <taxon>Epidendroideae</taxon>
        <taxon>Malaxideae</taxon>
        <taxon>Dendrobiinae</taxon>
        <taxon>Dendrobium</taxon>
    </lineage>
</organism>
<reference evidence="2" key="2">
    <citation type="submission" date="2021-03" db="EMBL/GenBank/DDBJ databases">
        <authorList>
            <person name="Zhang Y."/>
            <person name="Zhang G.-Q."/>
            <person name="Huang T."/>
            <person name="Niu S.-C."/>
            <person name="Liu Z.-J."/>
        </authorList>
    </citation>
    <scope>NUCLEOTIDE SEQUENCE</scope>
    <source>
        <strain evidence="2">Lindl</strain>
        <tissue evidence="2">Fresh leaves</tissue>
    </source>
</reference>
<dbReference type="EMBL" id="JAGFBR010000005">
    <property type="protein sequence ID" value="KAH0467103.1"/>
    <property type="molecule type" value="Genomic_DNA"/>
</dbReference>
<evidence type="ECO:0000313" key="3">
    <source>
        <dbReference type="EMBL" id="KAH0467103.1"/>
    </source>
</evidence>
<comment type="caution">
    <text evidence="2">The sequence shown here is derived from an EMBL/GenBank/DDBJ whole genome shotgun (WGS) entry which is preliminary data.</text>
</comment>
<proteinExistence type="predicted"/>
<dbReference type="EMBL" id="JAGFBR010000005">
    <property type="protein sequence ID" value="KAH0466670.1"/>
    <property type="molecule type" value="Genomic_DNA"/>
</dbReference>
<feature type="compositionally biased region" description="Low complexity" evidence="1">
    <location>
        <begin position="33"/>
        <end position="44"/>
    </location>
</feature>
<evidence type="ECO:0000313" key="2">
    <source>
        <dbReference type="EMBL" id="KAH0466670.1"/>
    </source>
</evidence>
<dbReference type="AlphaFoldDB" id="A0AAV7HGX5"/>
<protein>
    <submittedName>
        <fullName evidence="2">Uncharacterized protein</fullName>
    </submittedName>
</protein>
<reference evidence="2 4" key="1">
    <citation type="journal article" date="2021" name="Hortic Res">
        <title>Chromosome-scale assembly of the Dendrobium chrysotoxum genome enhances the understanding of orchid evolution.</title>
        <authorList>
            <person name="Zhang Y."/>
            <person name="Zhang G.Q."/>
            <person name="Zhang D."/>
            <person name="Liu X.D."/>
            <person name="Xu X.Y."/>
            <person name="Sun W.H."/>
            <person name="Yu X."/>
            <person name="Zhu X."/>
            <person name="Wang Z.W."/>
            <person name="Zhao X."/>
            <person name="Zhong W.Y."/>
            <person name="Chen H."/>
            <person name="Yin W.L."/>
            <person name="Huang T."/>
            <person name="Niu S.C."/>
            <person name="Liu Z.J."/>
        </authorList>
    </citation>
    <scope>NUCLEOTIDE SEQUENCE [LARGE SCALE GENOMIC DNA]</scope>
    <source>
        <strain evidence="2">Lindl</strain>
    </source>
</reference>
<dbReference type="Proteomes" id="UP000775213">
    <property type="component" value="Unassembled WGS sequence"/>
</dbReference>
<sequence length="80" mass="8803">MAPERNFHEPIIEPEKEPKARSAQRTKPPFPGRAVASSAVIRASGMLQTKGKRTKPRMARRGPPAWTVCSEPKGPPETSK</sequence>
<feature type="compositionally biased region" description="Basic and acidic residues" evidence="1">
    <location>
        <begin position="1"/>
        <end position="20"/>
    </location>
</feature>
<gene>
    <name evidence="2" type="ORF">IEQ34_003908</name>
    <name evidence="3" type="ORF">IEQ34_004341</name>
</gene>
<feature type="region of interest" description="Disordered" evidence="1">
    <location>
        <begin position="1"/>
        <end position="80"/>
    </location>
</feature>